<proteinExistence type="predicted"/>
<dbReference type="Proteomes" id="UP001203004">
    <property type="component" value="Unassembled WGS sequence"/>
</dbReference>
<keyword evidence="2" id="KW-1185">Reference proteome</keyword>
<name>A0ABT0MAC1_9BACL</name>
<dbReference type="EMBL" id="JAMAST010000006">
    <property type="protein sequence ID" value="MCL1631821.1"/>
    <property type="molecule type" value="Genomic_DNA"/>
</dbReference>
<reference evidence="1 2" key="1">
    <citation type="submission" date="2022-05" db="EMBL/GenBank/DDBJ databases">
        <title>Sporolactobacillus sp nov CPB3-1, isolated from tree bark (Mangifera indica L.).</title>
        <authorList>
            <person name="Phuengjayaem S."/>
            <person name="Tanasupawat S."/>
        </authorList>
    </citation>
    <scope>NUCLEOTIDE SEQUENCE [LARGE SCALE GENOMIC DNA]</scope>
    <source>
        <strain evidence="1 2">CPB3-1</strain>
    </source>
</reference>
<gene>
    <name evidence="1" type="ORF">M3N64_07640</name>
</gene>
<accession>A0ABT0MAC1</accession>
<sequence length="78" mass="9028">MNDLSVSKVIEMIDQGREFDLRYQDEVYTISNLGKTKGIAHDGQGKEYKSGKDIFDNYTIDGKSLNEVWDKIEVDYIF</sequence>
<evidence type="ECO:0000313" key="2">
    <source>
        <dbReference type="Proteomes" id="UP001203004"/>
    </source>
</evidence>
<organism evidence="1 2">
    <name type="scientific">Sporolactobacillus mangiferae</name>
    <dbReference type="NCBI Taxonomy" id="2940498"/>
    <lineage>
        <taxon>Bacteria</taxon>
        <taxon>Bacillati</taxon>
        <taxon>Bacillota</taxon>
        <taxon>Bacilli</taxon>
        <taxon>Bacillales</taxon>
        <taxon>Sporolactobacillaceae</taxon>
        <taxon>Sporolactobacillus</taxon>
    </lineage>
</organism>
<protein>
    <submittedName>
        <fullName evidence="1">Uncharacterized protein</fullName>
    </submittedName>
</protein>
<evidence type="ECO:0000313" key="1">
    <source>
        <dbReference type="EMBL" id="MCL1631821.1"/>
    </source>
</evidence>
<comment type="caution">
    <text evidence="1">The sequence shown here is derived from an EMBL/GenBank/DDBJ whole genome shotgun (WGS) entry which is preliminary data.</text>
</comment>
<dbReference type="RefSeq" id="WP_249100551.1">
    <property type="nucleotide sequence ID" value="NZ_JAMAST010000006.1"/>
</dbReference>